<proteinExistence type="predicted"/>
<sequence length="64" mass="7494">MNSMKLELALGLDRENNPSKIQSNLNESLFCYFVPEIQYDCNLSSSSSHHRRFWGNNFSMKSNY</sequence>
<comment type="caution">
    <text evidence="1">The sequence shown here is derived from an EMBL/GenBank/DDBJ whole genome shotgun (WGS) entry which is preliminary data.</text>
</comment>
<gene>
    <name evidence="1" type="ORF">DERP_011367</name>
</gene>
<evidence type="ECO:0000313" key="2">
    <source>
        <dbReference type="Proteomes" id="UP000887458"/>
    </source>
</evidence>
<reference evidence="1 2" key="2">
    <citation type="journal article" date="2022" name="Mol. Biol. Evol.">
        <title>Comparative Genomics Reveals Insights into the Divergent Evolution of Astigmatic Mites and Household Pest Adaptations.</title>
        <authorList>
            <person name="Xiong Q."/>
            <person name="Wan A.T."/>
            <person name="Liu X."/>
            <person name="Fung C.S."/>
            <person name="Xiao X."/>
            <person name="Malainual N."/>
            <person name="Hou J."/>
            <person name="Wang L."/>
            <person name="Wang M."/>
            <person name="Yang K.Y."/>
            <person name="Cui Y."/>
            <person name="Leung E.L."/>
            <person name="Nong W."/>
            <person name="Shin S.K."/>
            <person name="Au S.W."/>
            <person name="Jeong K.Y."/>
            <person name="Chew F.T."/>
            <person name="Hui J.H."/>
            <person name="Leung T.F."/>
            <person name="Tungtrongchitr A."/>
            <person name="Zhong N."/>
            <person name="Liu Z."/>
            <person name="Tsui S.K."/>
        </authorList>
    </citation>
    <scope>NUCLEOTIDE SEQUENCE [LARGE SCALE GENOMIC DNA]</scope>
    <source>
        <strain evidence="1">Derp</strain>
    </source>
</reference>
<protein>
    <submittedName>
        <fullName evidence="1">Uncharacterized protein</fullName>
    </submittedName>
</protein>
<name>A0ABQ8J7H1_DERPT</name>
<dbReference type="Proteomes" id="UP000887458">
    <property type="component" value="Unassembled WGS sequence"/>
</dbReference>
<keyword evidence="2" id="KW-1185">Reference proteome</keyword>
<organism evidence="1 2">
    <name type="scientific">Dermatophagoides pteronyssinus</name>
    <name type="common">European house dust mite</name>
    <dbReference type="NCBI Taxonomy" id="6956"/>
    <lineage>
        <taxon>Eukaryota</taxon>
        <taxon>Metazoa</taxon>
        <taxon>Ecdysozoa</taxon>
        <taxon>Arthropoda</taxon>
        <taxon>Chelicerata</taxon>
        <taxon>Arachnida</taxon>
        <taxon>Acari</taxon>
        <taxon>Acariformes</taxon>
        <taxon>Sarcoptiformes</taxon>
        <taxon>Astigmata</taxon>
        <taxon>Psoroptidia</taxon>
        <taxon>Analgoidea</taxon>
        <taxon>Pyroglyphidae</taxon>
        <taxon>Dermatophagoidinae</taxon>
        <taxon>Dermatophagoides</taxon>
    </lineage>
</organism>
<reference evidence="1 2" key="1">
    <citation type="journal article" date="2018" name="J. Allergy Clin. Immunol.">
        <title>High-quality assembly of Dermatophagoides pteronyssinus genome and transcriptome reveals a wide range of novel allergens.</title>
        <authorList>
            <person name="Liu X.Y."/>
            <person name="Yang K.Y."/>
            <person name="Wang M.Q."/>
            <person name="Kwok J.S."/>
            <person name="Zeng X."/>
            <person name="Yang Z."/>
            <person name="Xiao X.J."/>
            <person name="Lau C.P."/>
            <person name="Li Y."/>
            <person name="Huang Z.M."/>
            <person name="Ba J.G."/>
            <person name="Yim A.K."/>
            <person name="Ouyang C.Y."/>
            <person name="Ngai S.M."/>
            <person name="Chan T.F."/>
            <person name="Leung E.L."/>
            <person name="Liu L."/>
            <person name="Liu Z.G."/>
            <person name="Tsui S.K."/>
        </authorList>
    </citation>
    <scope>NUCLEOTIDE SEQUENCE [LARGE SCALE GENOMIC DNA]</scope>
    <source>
        <strain evidence="1">Derp</strain>
    </source>
</reference>
<dbReference type="EMBL" id="NJHN03000063">
    <property type="protein sequence ID" value="KAH9418505.1"/>
    <property type="molecule type" value="Genomic_DNA"/>
</dbReference>
<accession>A0ABQ8J7H1</accession>
<evidence type="ECO:0000313" key="1">
    <source>
        <dbReference type="EMBL" id="KAH9418505.1"/>
    </source>
</evidence>